<feature type="domain" description="4Fe-4S ferredoxin-type" evidence="6">
    <location>
        <begin position="563"/>
        <end position="593"/>
    </location>
</feature>
<feature type="domain" description="4Fe-4S ferredoxin-type" evidence="6">
    <location>
        <begin position="594"/>
        <end position="626"/>
    </location>
</feature>
<keyword evidence="5" id="KW-0411">Iron-sulfur</keyword>
<dbReference type="InterPro" id="IPR011538">
    <property type="entry name" value="Nuo51_FMN-bd"/>
</dbReference>
<comment type="similarity">
    <text evidence="1">Belongs to the complex I 51 kDa subunit family.</text>
</comment>
<keyword evidence="4" id="KW-0408">Iron</keyword>
<dbReference type="InterPro" id="IPR037225">
    <property type="entry name" value="Nuo51_FMN-bd_sf"/>
</dbReference>
<dbReference type="InterPro" id="IPR019554">
    <property type="entry name" value="Soluble_ligand-bd"/>
</dbReference>
<dbReference type="Gene3D" id="3.40.50.11540">
    <property type="entry name" value="NADH-ubiquinone oxidoreductase 51kDa subunit"/>
    <property type="match status" value="1"/>
</dbReference>
<dbReference type="InterPro" id="IPR036249">
    <property type="entry name" value="Thioredoxin-like_sf"/>
</dbReference>
<dbReference type="GO" id="GO:0046872">
    <property type="term" value="F:metal ion binding"/>
    <property type="evidence" value="ECO:0007669"/>
    <property type="project" value="UniProtKB-KW"/>
</dbReference>
<dbReference type="InterPro" id="IPR017896">
    <property type="entry name" value="4Fe4S_Fe-S-bd"/>
</dbReference>
<evidence type="ECO:0000256" key="2">
    <source>
        <dbReference type="ARBA" id="ARBA00022485"/>
    </source>
</evidence>
<evidence type="ECO:0000256" key="5">
    <source>
        <dbReference type="ARBA" id="ARBA00023014"/>
    </source>
</evidence>
<evidence type="ECO:0000313" key="7">
    <source>
        <dbReference type="EMBL" id="RQD75016.1"/>
    </source>
</evidence>
<evidence type="ECO:0000256" key="4">
    <source>
        <dbReference type="ARBA" id="ARBA00023004"/>
    </source>
</evidence>
<dbReference type="FunFam" id="3.40.50.11540:FF:000001">
    <property type="entry name" value="NADH dehydrogenase [ubiquinone] flavoprotein 1, mitochondrial"/>
    <property type="match status" value="1"/>
</dbReference>
<dbReference type="AlphaFoldDB" id="A0A424YCY4"/>
<evidence type="ECO:0000313" key="8">
    <source>
        <dbReference type="Proteomes" id="UP000285138"/>
    </source>
</evidence>
<dbReference type="SUPFAM" id="SSF140490">
    <property type="entry name" value="Nqo1C-terminal domain-like"/>
    <property type="match status" value="1"/>
</dbReference>
<dbReference type="PROSITE" id="PS51379">
    <property type="entry name" value="4FE4S_FER_2"/>
    <property type="match status" value="2"/>
</dbReference>
<evidence type="ECO:0000256" key="1">
    <source>
        <dbReference type="ARBA" id="ARBA00007523"/>
    </source>
</evidence>
<keyword evidence="3" id="KW-0479">Metal-binding</keyword>
<dbReference type="Gene3D" id="1.20.1440.230">
    <property type="entry name" value="NADH-ubiquinone oxidoreductase 51kDa subunit, iron-sulphur binding domain"/>
    <property type="match status" value="1"/>
</dbReference>
<gene>
    <name evidence="7" type="ORF">D5R97_07005</name>
</gene>
<dbReference type="InterPro" id="IPR017900">
    <property type="entry name" value="4Fe4S_Fe_S_CS"/>
</dbReference>
<reference evidence="7 8" key="1">
    <citation type="submission" date="2018-08" db="EMBL/GenBank/DDBJ databases">
        <title>The metabolism and importance of syntrophic acetate oxidation coupled to methane or sulfide production in haloalkaline environments.</title>
        <authorList>
            <person name="Timmers P.H.A."/>
            <person name="Vavourakis C.D."/>
            <person name="Sorokin D.Y."/>
            <person name="Sinninghe Damste J.S."/>
            <person name="Muyzer G."/>
            <person name="Stams A.J.M."/>
            <person name="Plugge C.M."/>
        </authorList>
    </citation>
    <scope>NUCLEOTIDE SEQUENCE [LARGE SCALE GENOMIC DNA]</scope>
    <source>
        <strain evidence="7">MSAO_Bac1</strain>
    </source>
</reference>
<evidence type="ECO:0000256" key="3">
    <source>
        <dbReference type="ARBA" id="ARBA00022723"/>
    </source>
</evidence>
<dbReference type="Proteomes" id="UP000285138">
    <property type="component" value="Unassembled WGS sequence"/>
</dbReference>
<dbReference type="SUPFAM" id="SSF54862">
    <property type="entry name" value="4Fe-4S ferredoxins"/>
    <property type="match status" value="1"/>
</dbReference>
<dbReference type="GO" id="GO:0051539">
    <property type="term" value="F:4 iron, 4 sulfur cluster binding"/>
    <property type="evidence" value="ECO:0007669"/>
    <property type="project" value="UniProtKB-KW"/>
</dbReference>
<dbReference type="InterPro" id="IPR037207">
    <property type="entry name" value="Nuop51_4Fe4S-bd_sf"/>
</dbReference>
<name>A0A424YCY4_9FIRM</name>
<organism evidence="7 8">
    <name type="scientific">Candidatus Syntrophonatronum acetioxidans</name>
    <dbReference type="NCBI Taxonomy" id="1795816"/>
    <lineage>
        <taxon>Bacteria</taxon>
        <taxon>Bacillati</taxon>
        <taxon>Bacillota</taxon>
        <taxon>Clostridia</taxon>
        <taxon>Eubacteriales</taxon>
        <taxon>Syntrophomonadaceae</taxon>
        <taxon>Candidatus Syntrophonatronum</taxon>
    </lineage>
</organism>
<dbReference type="PANTHER" id="PTHR43578:SF3">
    <property type="entry name" value="NADH-QUINONE OXIDOREDUCTASE SUBUNIT F"/>
    <property type="match status" value="1"/>
</dbReference>
<keyword evidence="2" id="KW-0004">4Fe-4S</keyword>
<proteinExistence type="inferred from homology"/>
<dbReference type="PANTHER" id="PTHR43578">
    <property type="entry name" value="NADH-QUINONE OXIDOREDUCTASE SUBUNIT F"/>
    <property type="match status" value="1"/>
</dbReference>
<protein>
    <submittedName>
        <fullName evidence="7">NADH-quinone oxidoreductase subunit F</fullName>
    </submittedName>
</protein>
<accession>A0A424YCY4</accession>
<dbReference type="Gene3D" id="6.10.250.1450">
    <property type="match status" value="1"/>
</dbReference>
<dbReference type="Pfam" id="PF10531">
    <property type="entry name" value="SLBB"/>
    <property type="match status" value="1"/>
</dbReference>
<dbReference type="Gene3D" id="3.30.70.20">
    <property type="match status" value="1"/>
</dbReference>
<dbReference type="PROSITE" id="PS00198">
    <property type="entry name" value="4FE4S_FER_1"/>
    <property type="match status" value="1"/>
</dbReference>
<dbReference type="CDD" id="cd02980">
    <property type="entry name" value="TRX_Fd_family"/>
    <property type="match status" value="1"/>
</dbReference>
<dbReference type="Pfam" id="PF01512">
    <property type="entry name" value="Complex1_51K"/>
    <property type="match status" value="1"/>
</dbReference>
<comment type="caution">
    <text evidence="7">The sequence shown here is derived from an EMBL/GenBank/DDBJ whole genome shotgun (WGS) entry which is preliminary data.</text>
</comment>
<dbReference type="SMART" id="SM00928">
    <property type="entry name" value="NADH_4Fe-4S"/>
    <property type="match status" value="1"/>
</dbReference>
<dbReference type="SUPFAM" id="SSF52833">
    <property type="entry name" value="Thioredoxin-like"/>
    <property type="match status" value="1"/>
</dbReference>
<dbReference type="Gene3D" id="3.40.30.10">
    <property type="entry name" value="Glutaredoxin"/>
    <property type="match status" value="1"/>
</dbReference>
<dbReference type="Gene3D" id="3.10.20.600">
    <property type="match status" value="1"/>
</dbReference>
<dbReference type="FunFam" id="1.20.1440.230:FF:000001">
    <property type="entry name" value="Mitochondrial NADH dehydrogenase flavoprotein 1"/>
    <property type="match status" value="1"/>
</dbReference>
<dbReference type="SUPFAM" id="SSF142019">
    <property type="entry name" value="Nqo1 FMN-binding domain-like"/>
    <property type="match status" value="1"/>
</dbReference>
<dbReference type="InterPro" id="IPR019575">
    <property type="entry name" value="Nuop51_4Fe4S-bd"/>
</dbReference>
<sequence length="637" mass="70378">MFNYLHRIKEYEEMKKKATQKMNALMEKAFVMVGSATCGKATGATEVRDAFIKGIEKIEINAQVIEVGCMGHCYCEPLVIISKPGYIPLAYGYLDENLANLLVENFLGGEDPCFEYALLAFEPNDYFPTPKDLPRGLYERKIILDHCGFIDPKDIDHYIFKDGYEGLLKTLGMDPQELIGVIKDSRLRGRGGAGFPTGTKWEICHDQEEDNKYIICNAEEGDPGAFMDRSILESNPHQVIEGCIIAGYASGASQGYIYVRTEYPLAVEHAKIAIKQAWEKNLLGDNILGSDFSFDLKIFESSGAFVCGEETALINSMEGRLGTPNHRPPFPVTRGFRQKPTIINNVKTLSYVPHIIKNGSHWFKSIGTEESPGTAVFALAGKINNTGLVEVPMGTSLNNLIYDVGGGIPHEKKFKVVQIGGPSGGCLPESLLEKVIDFDSLQEAGAIMGSGGVVVLDEDDCMVEFARYFLDFTQKESCGKCTFCRLGTKHMLNILDKVTRGEGDFDSLKILQDLSEDVIKGSLCGLGKTAPNPILTTLRYYEEEYKAHIEEGRCPALMCRELIAYYILPEKCSKLCSACVGPCPTEAIYTRDDGLKAIDQEKCVKCNSCLIACPSEYNAVIKLSPPNLVKEKERESS</sequence>
<dbReference type="EMBL" id="QZAA01000176">
    <property type="protein sequence ID" value="RQD75016.1"/>
    <property type="molecule type" value="Genomic_DNA"/>
</dbReference>
<dbReference type="Pfam" id="PF10589">
    <property type="entry name" value="NADH_4Fe-4S"/>
    <property type="match status" value="1"/>
</dbReference>
<evidence type="ECO:0000259" key="6">
    <source>
        <dbReference type="PROSITE" id="PS51379"/>
    </source>
</evidence>
<dbReference type="SUPFAM" id="SSF142984">
    <property type="entry name" value="Nqo1 middle domain-like"/>
    <property type="match status" value="1"/>
</dbReference>